<name>A0ABV9KH10_9RHOB</name>
<sequence>MTHLSALSLFLVAAGGLAFSSAEYPASGDRLFSGDGTPQLIGQSTGGQGQTGSGTGGLGGEPGGFDARGLPVGPAVAASIPVPVQITGVLNRSALVCASVPREYAIDCVIVHLKQAISVTPHTGDYAEVRKVLSDTVNRLEKIVADNRDDTKPLIRLQTGGAGGPATARMRAIRPDTVNRANADAARVLAEAQTVLLRSASAQTRAKLEYVRIAEAVGSNKVLLRS</sequence>
<feature type="signal peptide" evidence="2">
    <location>
        <begin position="1"/>
        <end position="22"/>
    </location>
</feature>
<feature type="region of interest" description="Disordered" evidence="1">
    <location>
        <begin position="35"/>
        <end position="64"/>
    </location>
</feature>
<organism evidence="3 4">
    <name type="scientific">Seohaeicola nanhaiensis</name>
    <dbReference type="NCBI Taxonomy" id="1387282"/>
    <lineage>
        <taxon>Bacteria</taxon>
        <taxon>Pseudomonadati</taxon>
        <taxon>Pseudomonadota</taxon>
        <taxon>Alphaproteobacteria</taxon>
        <taxon>Rhodobacterales</taxon>
        <taxon>Roseobacteraceae</taxon>
        <taxon>Seohaeicola</taxon>
    </lineage>
</organism>
<gene>
    <name evidence="3" type="ORF">ACFO5X_11330</name>
</gene>
<proteinExistence type="predicted"/>
<evidence type="ECO:0000313" key="4">
    <source>
        <dbReference type="Proteomes" id="UP001595973"/>
    </source>
</evidence>
<comment type="caution">
    <text evidence="3">The sequence shown here is derived from an EMBL/GenBank/DDBJ whole genome shotgun (WGS) entry which is preliminary data.</text>
</comment>
<dbReference type="RefSeq" id="WP_380717558.1">
    <property type="nucleotide sequence ID" value="NZ_JBHSGI010000009.1"/>
</dbReference>
<feature type="compositionally biased region" description="Gly residues" evidence="1">
    <location>
        <begin position="44"/>
        <end position="63"/>
    </location>
</feature>
<evidence type="ECO:0000256" key="2">
    <source>
        <dbReference type="SAM" id="SignalP"/>
    </source>
</evidence>
<keyword evidence="4" id="KW-1185">Reference proteome</keyword>
<evidence type="ECO:0000256" key="1">
    <source>
        <dbReference type="SAM" id="MobiDB-lite"/>
    </source>
</evidence>
<feature type="chain" id="PRO_5046831607" evidence="2">
    <location>
        <begin position="23"/>
        <end position="226"/>
    </location>
</feature>
<accession>A0ABV9KH10</accession>
<dbReference type="Proteomes" id="UP001595973">
    <property type="component" value="Unassembled WGS sequence"/>
</dbReference>
<reference evidence="4" key="1">
    <citation type="journal article" date="2019" name="Int. J. Syst. Evol. Microbiol.">
        <title>The Global Catalogue of Microorganisms (GCM) 10K type strain sequencing project: providing services to taxonomists for standard genome sequencing and annotation.</title>
        <authorList>
            <consortium name="The Broad Institute Genomics Platform"/>
            <consortium name="The Broad Institute Genome Sequencing Center for Infectious Disease"/>
            <person name="Wu L."/>
            <person name="Ma J."/>
        </authorList>
    </citation>
    <scope>NUCLEOTIDE SEQUENCE [LARGE SCALE GENOMIC DNA]</scope>
    <source>
        <strain evidence="4">CGMCC 4.7283</strain>
    </source>
</reference>
<protein>
    <submittedName>
        <fullName evidence="3">Uncharacterized protein</fullName>
    </submittedName>
</protein>
<evidence type="ECO:0000313" key="3">
    <source>
        <dbReference type="EMBL" id="MFC4669149.1"/>
    </source>
</evidence>
<dbReference type="EMBL" id="JBHSGI010000009">
    <property type="protein sequence ID" value="MFC4669149.1"/>
    <property type="molecule type" value="Genomic_DNA"/>
</dbReference>
<keyword evidence="2" id="KW-0732">Signal</keyword>